<name>S8F0Z5_FOMSC</name>
<organism evidence="1 2">
    <name type="scientific">Fomitopsis schrenkii</name>
    <name type="common">Brown rot fungus</name>
    <dbReference type="NCBI Taxonomy" id="2126942"/>
    <lineage>
        <taxon>Eukaryota</taxon>
        <taxon>Fungi</taxon>
        <taxon>Dikarya</taxon>
        <taxon>Basidiomycota</taxon>
        <taxon>Agaricomycotina</taxon>
        <taxon>Agaricomycetes</taxon>
        <taxon>Polyporales</taxon>
        <taxon>Fomitopsis</taxon>
    </lineage>
</organism>
<dbReference type="Proteomes" id="UP000015241">
    <property type="component" value="Unassembled WGS sequence"/>
</dbReference>
<gene>
    <name evidence="1" type="ORF">FOMPIDRAFT_1056653</name>
</gene>
<evidence type="ECO:0000313" key="1">
    <source>
        <dbReference type="EMBL" id="EPS92679.1"/>
    </source>
</evidence>
<keyword evidence="2" id="KW-1185">Reference proteome</keyword>
<protein>
    <submittedName>
        <fullName evidence="1">Uncharacterized protein</fullName>
    </submittedName>
</protein>
<dbReference type="AlphaFoldDB" id="S8F0Z5"/>
<sequence>RVAIICIQVAIVRFAQPVHALQGFGIALTFGGLYMYNQAKSDVEQGERTVRRVAAARNLELSALNQSGAPNGQYLIASTQAAADFTVAQGGMAAGRHRGIALRLTFINRHVPNAKASVGMEITLRTRLISTLLFDTEDGRVTPLRLHLRGLR</sequence>
<dbReference type="HOGENOM" id="CLU_1726631_0_0_1"/>
<reference evidence="1 2" key="1">
    <citation type="journal article" date="2012" name="Science">
        <title>The Paleozoic origin of enzymatic lignin decomposition reconstructed from 31 fungal genomes.</title>
        <authorList>
            <person name="Floudas D."/>
            <person name="Binder M."/>
            <person name="Riley R."/>
            <person name="Barry K."/>
            <person name="Blanchette R.A."/>
            <person name="Henrissat B."/>
            <person name="Martinez A.T."/>
            <person name="Otillar R."/>
            <person name="Spatafora J.W."/>
            <person name="Yadav J.S."/>
            <person name="Aerts A."/>
            <person name="Benoit I."/>
            <person name="Boyd A."/>
            <person name="Carlson A."/>
            <person name="Copeland A."/>
            <person name="Coutinho P.M."/>
            <person name="de Vries R.P."/>
            <person name="Ferreira P."/>
            <person name="Findley K."/>
            <person name="Foster B."/>
            <person name="Gaskell J."/>
            <person name="Glotzer D."/>
            <person name="Gorecki P."/>
            <person name="Heitman J."/>
            <person name="Hesse C."/>
            <person name="Hori C."/>
            <person name="Igarashi K."/>
            <person name="Jurgens J.A."/>
            <person name="Kallen N."/>
            <person name="Kersten P."/>
            <person name="Kohler A."/>
            <person name="Kuees U."/>
            <person name="Kumar T.K.A."/>
            <person name="Kuo A."/>
            <person name="LaButti K."/>
            <person name="Larrondo L.F."/>
            <person name="Lindquist E."/>
            <person name="Ling A."/>
            <person name="Lombard V."/>
            <person name="Lucas S."/>
            <person name="Lundell T."/>
            <person name="Martin R."/>
            <person name="McLaughlin D.J."/>
            <person name="Morgenstern I."/>
            <person name="Morin E."/>
            <person name="Murat C."/>
            <person name="Nagy L.G."/>
            <person name="Nolan M."/>
            <person name="Ohm R.A."/>
            <person name="Patyshakuliyeva A."/>
            <person name="Rokas A."/>
            <person name="Ruiz-Duenas F.J."/>
            <person name="Sabat G."/>
            <person name="Salamov A."/>
            <person name="Samejima M."/>
            <person name="Schmutz J."/>
            <person name="Slot J.C."/>
            <person name="St John F."/>
            <person name="Stenlid J."/>
            <person name="Sun H."/>
            <person name="Sun S."/>
            <person name="Syed K."/>
            <person name="Tsang A."/>
            <person name="Wiebenga A."/>
            <person name="Young D."/>
            <person name="Pisabarro A."/>
            <person name="Eastwood D.C."/>
            <person name="Martin F."/>
            <person name="Cullen D."/>
            <person name="Grigoriev I.V."/>
            <person name="Hibbett D.S."/>
        </authorList>
    </citation>
    <scope>NUCLEOTIDE SEQUENCE</scope>
    <source>
        <strain evidence="2">FP-58527</strain>
    </source>
</reference>
<proteinExistence type="predicted"/>
<feature type="non-terminal residue" evidence="1">
    <location>
        <position position="1"/>
    </location>
</feature>
<dbReference type="InParanoid" id="S8F0Z5"/>
<dbReference type="EMBL" id="KE504395">
    <property type="protein sequence ID" value="EPS92679.1"/>
    <property type="molecule type" value="Genomic_DNA"/>
</dbReference>
<dbReference type="OrthoDB" id="1588579at2759"/>
<evidence type="ECO:0000313" key="2">
    <source>
        <dbReference type="Proteomes" id="UP000015241"/>
    </source>
</evidence>
<accession>S8F0Z5</accession>